<feature type="region of interest" description="Disordered" evidence="1">
    <location>
        <begin position="16"/>
        <end position="48"/>
    </location>
</feature>
<dbReference type="AlphaFoldDB" id="A0A1H0XHQ0"/>
<reference evidence="3" key="1">
    <citation type="submission" date="2016-10" db="EMBL/GenBank/DDBJ databases">
        <authorList>
            <person name="Varghese N."/>
            <person name="Submissions S."/>
        </authorList>
    </citation>
    <scope>NUCLEOTIDE SEQUENCE [LARGE SCALE GENOMIC DNA]</scope>
    <source>
        <strain evidence="3">JCM 18416</strain>
    </source>
</reference>
<keyword evidence="3" id="KW-1185">Reference proteome</keyword>
<proteinExistence type="predicted"/>
<name>A0A1H0XHQ0_9GAMM</name>
<gene>
    <name evidence="2" type="ORF">SAMN05216213_1214</name>
</gene>
<evidence type="ECO:0008006" key="4">
    <source>
        <dbReference type="Google" id="ProtNLM"/>
    </source>
</evidence>
<evidence type="ECO:0000256" key="1">
    <source>
        <dbReference type="SAM" id="MobiDB-lite"/>
    </source>
</evidence>
<protein>
    <recommendedName>
        <fullName evidence="4">Flagellar hook-associated protein</fullName>
    </recommendedName>
</protein>
<dbReference type="EMBL" id="FNJJ01000021">
    <property type="protein sequence ID" value="SDQ02407.1"/>
    <property type="molecule type" value="Genomic_DNA"/>
</dbReference>
<sequence length="341" mass="37635">MIKVDKQLPVVTALDPQARRPVQGEQAVQRQRKQMPAEPAAQPRGKSTSFNLQLNQQLTSMQAADSYLGELAGRLGQLKLSLSRELSNAQAGEREGLKRELEQVRQLLAERGQRSSEALDASFKLRLTEPVRSRFSLQGLESMATIQQAGKETLLFSAGRKLAEPLAVVLDEGLSEQQILRRFNAGLGPAGIRAEVDNGGALKFSARESEWQQLKGELRVQGEGKLAAKAAAPVVSQEDQLLRLPDAARLDGAREMRRALDEVVAALDKIGALREQLSHRQEEIREFLARHAEQNEREWARDFAGEVFNLMRRSPSSYAAVTQTVVAQANISRSTVVSLLS</sequence>
<evidence type="ECO:0000313" key="2">
    <source>
        <dbReference type="EMBL" id="SDQ02407.1"/>
    </source>
</evidence>
<dbReference type="Proteomes" id="UP000199460">
    <property type="component" value="Unassembled WGS sequence"/>
</dbReference>
<dbReference type="OrthoDB" id="7055067at2"/>
<organism evidence="2 3">
    <name type="scientific">Ectopseudomonas guguanensis</name>
    <dbReference type="NCBI Taxonomy" id="1198456"/>
    <lineage>
        <taxon>Bacteria</taxon>
        <taxon>Pseudomonadati</taxon>
        <taxon>Pseudomonadota</taxon>
        <taxon>Gammaproteobacteria</taxon>
        <taxon>Pseudomonadales</taxon>
        <taxon>Pseudomonadaceae</taxon>
        <taxon>Ectopseudomonas</taxon>
    </lineage>
</organism>
<accession>A0A1H0XHQ0</accession>
<evidence type="ECO:0000313" key="3">
    <source>
        <dbReference type="Proteomes" id="UP000199460"/>
    </source>
</evidence>